<dbReference type="InterPro" id="IPR004360">
    <property type="entry name" value="Glyas_Fos-R_dOase_dom"/>
</dbReference>
<evidence type="ECO:0000259" key="1">
    <source>
        <dbReference type="PROSITE" id="PS51819"/>
    </source>
</evidence>
<keyword evidence="3" id="KW-1185">Reference proteome</keyword>
<name>A0A841IYS5_9SPHN</name>
<dbReference type="SUPFAM" id="SSF54593">
    <property type="entry name" value="Glyoxalase/Bleomycin resistance protein/Dihydroxybiphenyl dioxygenase"/>
    <property type="match status" value="1"/>
</dbReference>
<dbReference type="EMBL" id="JACIJP010000001">
    <property type="protein sequence ID" value="MBB6122426.1"/>
    <property type="molecule type" value="Genomic_DNA"/>
</dbReference>
<gene>
    <name evidence="2" type="ORF">FHS92_000133</name>
</gene>
<feature type="domain" description="VOC" evidence="1">
    <location>
        <begin position="3"/>
        <end position="114"/>
    </location>
</feature>
<dbReference type="PANTHER" id="PTHR33993:SF1">
    <property type="entry name" value="GLYOXALASE FAMILY PROTEIN"/>
    <property type="match status" value="1"/>
</dbReference>
<protein>
    <recommendedName>
        <fullName evidence="1">VOC domain-containing protein</fullName>
    </recommendedName>
</protein>
<dbReference type="RefSeq" id="WP_184076555.1">
    <property type="nucleotide sequence ID" value="NZ_JACIJP010000001.1"/>
</dbReference>
<dbReference type="PANTHER" id="PTHR33993">
    <property type="entry name" value="GLYOXALASE-RELATED"/>
    <property type="match status" value="1"/>
</dbReference>
<dbReference type="Proteomes" id="UP000552700">
    <property type="component" value="Unassembled WGS sequence"/>
</dbReference>
<dbReference type="Gene3D" id="3.10.180.10">
    <property type="entry name" value="2,3-Dihydroxybiphenyl 1,2-Dioxygenase, domain 1"/>
    <property type="match status" value="1"/>
</dbReference>
<evidence type="ECO:0000313" key="3">
    <source>
        <dbReference type="Proteomes" id="UP000552700"/>
    </source>
</evidence>
<organism evidence="2 3">
    <name type="scientific">Sphingobium subterraneum</name>
    <dbReference type="NCBI Taxonomy" id="627688"/>
    <lineage>
        <taxon>Bacteria</taxon>
        <taxon>Pseudomonadati</taxon>
        <taxon>Pseudomonadota</taxon>
        <taxon>Alphaproteobacteria</taxon>
        <taxon>Sphingomonadales</taxon>
        <taxon>Sphingomonadaceae</taxon>
        <taxon>Sphingobium</taxon>
    </lineage>
</organism>
<dbReference type="AlphaFoldDB" id="A0A841IYS5"/>
<dbReference type="InterPro" id="IPR029068">
    <property type="entry name" value="Glyas_Bleomycin-R_OHBP_Dase"/>
</dbReference>
<evidence type="ECO:0000313" key="2">
    <source>
        <dbReference type="EMBL" id="MBB6122426.1"/>
    </source>
</evidence>
<dbReference type="Pfam" id="PF00903">
    <property type="entry name" value="Glyoxalase"/>
    <property type="match status" value="1"/>
</dbReference>
<dbReference type="PROSITE" id="PS51819">
    <property type="entry name" value="VOC"/>
    <property type="match status" value="1"/>
</dbReference>
<dbReference type="InterPro" id="IPR052164">
    <property type="entry name" value="Anthracycline_SecMetBiosynth"/>
</dbReference>
<reference evidence="2 3" key="1">
    <citation type="submission" date="2020-08" db="EMBL/GenBank/DDBJ databases">
        <title>Genomic Encyclopedia of Type Strains, Phase IV (KMG-IV): sequencing the most valuable type-strain genomes for metagenomic binning, comparative biology and taxonomic classification.</title>
        <authorList>
            <person name="Goeker M."/>
        </authorList>
    </citation>
    <scope>NUCLEOTIDE SEQUENCE [LARGE SCALE GENOMIC DNA]</scope>
    <source>
        <strain evidence="2 3">DSM 102255</strain>
    </source>
</reference>
<dbReference type="CDD" id="cd07247">
    <property type="entry name" value="SgaA_N_like"/>
    <property type="match status" value="1"/>
</dbReference>
<dbReference type="InterPro" id="IPR037523">
    <property type="entry name" value="VOC_core"/>
</dbReference>
<comment type="caution">
    <text evidence="2">The sequence shown here is derived from an EMBL/GenBank/DDBJ whole genome shotgun (WGS) entry which is preliminary data.</text>
</comment>
<sequence length="120" mass="12750">MARLNYVELPVRDLAASKAFFERAFGWALTDFGPEYAATVADTPKTPATDIGLDGSDASVAAPLAVIEVEDIEAACDAVEQAGGVVTRPIFAFPGGRRFHFREPSGNELAVWQRGDAAHG</sequence>
<proteinExistence type="predicted"/>
<accession>A0A841IYS5</accession>